<evidence type="ECO:0000256" key="1">
    <source>
        <dbReference type="SAM" id="MobiDB-lite"/>
    </source>
</evidence>
<keyword evidence="3" id="KW-1185">Reference proteome</keyword>
<dbReference type="Proteomes" id="UP000799537">
    <property type="component" value="Unassembled WGS sequence"/>
</dbReference>
<reference evidence="2" key="1">
    <citation type="journal article" date="2020" name="Stud. Mycol.">
        <title>101 Dothideomycetes genomes: a test case for predicting lifestyles and emergence of pathogens.</title>
        <authorList>
            <person name="Haridas S."/>
            <person name="Albert R."/>
            <person name="Binder M."/>
            <person name="Bloem J."/>
            <person name="Labutti K."/>
            <person name="Salamov A."/>
            <person name="Andreopoulos B."/>
            <person name="Baker S."/>
            <person name="Barry K."/>
            <person name="Bills G."/>
            <person name="Bluhm B."/>
            <person name="Cannon C."/>
            <person name="Castanera R."/>
            <person name="Culley D."/>
            <person name="Daum C."/>
            <person name="Ezra D."/>
            <person name="Gonzalez J."/>
            <person name="Henrissat B."/>
            <person name="Kuo A."/>
            <person name="Liang C."/>
            <person name="Lipzen A."/>
            <person name="Lutzoni F."/>
            <person name="Magnuson J."/>
            <person name="Mondo S."/>
            <person name="Nolan M."/>
            <person name="Ohm R."/>
            <person name="Pangilinan J."/>
            <person name="Park H.-J."/>
            <person name="Ramirez L."/>
            <person name="Alfaro M."/>
            <person name="Sun H."/>
            <person name="Tritt A."/>
            <person name="Yoshinaga Y."/>
            <person name="Zwiers L.-H."/>
            <person name="Turgeon B."/>
            <person name="Goodwin S."/>
            <person name="Spatafora J."/>
            <person name="Crous P."/>
            <person name="Grigoriev I."/>
        </authorList>
    </citation>
    <scope>NUCLEOTIDE SEQUENCE</scope>
    <source>
        <strain evidence="2">ATCC 36951</strain>
    </source>
</reference>
<feature type="region of interest" description="Disordered" evidence="1">
    <location>
        <begin position="180"/>
        <end position="263"/>
    </location>
</feature>
<protein>
    <submittedName>
        <fullName evidence="2">Uncharacterized protein</fullName>
    </submittedName>
</protein>
<dbReference type="EMBL" id="ML993581">
    <property type="protein sequence ID" value="KAF2172299.1"/>
    <property type="molecule type" value="Genomic_DNA"/>
</dbReference>
<dbReference type="GeneID" id="54557370"/>
<feature type="region of interest" description="Disordered" evidence="1">
    <location>
        <begin position="114"/>
        <end position="136"/>
    </location>
</feature>
<feature type="compositionally biased region" description="Acidic residues" evidence="1">
    <location>
        <begin position="180"/>
        <end position="203"/>
    </location>
</feature>
<feature type="compositionally biased region" description="Basic and acidic residues" evidence="1">
    <location>
        <begin position="220"/>
        <end position="238"/>
    </location>
</feature>
<sequence>MRKASDYAVLLLYNLRVSLLTRTLGGDLRRRRPQRVLLCSTTTSTCGIESIPSSIATTLSSTKPSTRPSFLFFPYSTSRLQDKMSKSTGSYKGHKELTRDEFNESRRKHVYPKESEVTGGPLNFIKVHSPEPRQPRGRLLRDWTRCESKGKGGCKSGHLGFFVELEDGVIKHAMMMLSEECGEDGQEDEEREEEVNGQDESEGGGDGAPVTRKSARVAQKGHEDSGRKTSRQTNRESSPRSWSISSHGKGQQSLTSGAALKDT</sequence>
<dbReference type="AlphaFoldDB" id="A0A6A6D2G5"/>
<accession>A0A6A6D2G5</accession>
<dbReference type="RefSeq" id="XP_033673188.1">
    <property type="nucleotide sequence ID" value="XM_033804098.1"/>
</dbReference>
<gene>
    <name evidence="2" type="ORF">M409DRAFT_17534</name>
</gene>
<proteinExistence type="predicted"/>
<evidence type="ECO:0000313" key="3">
    <source>
        <dbReference type="Proteomes" id="UP000799537"/>
    </source>
</evidence>
<name>A0A6A6D2G5_ZASCE</name>
<evidence type="ECO:0000313" key="2">
    <source>
        <dbReference type="EMBL" id="KAF2172299.1"/>
    </source>
</evidence>
<organism evidence="2 3">
    <name type="scientific">Zasmidium cellare ATCC 36951</name>
    <dbReference type="NCBI Taxonomy" id="1080233"/>
    <lineage>
        <taxon>Eukaryota</taxon>
        <taxon>Fungi</taxon>
        <taxon>Dikarya</taxon>
        <taxon>Ascomycota</taxon>
        <taxon>Pezizomycotina</taxon>
        <taxon>Dothideomycetes</taxon>
        <taxon>Dothideomycetidae</taxon>
        <taxon>Mycosphaerellales</taxon>
        <taxon>Mycosphaerellaceae</taxon>
        <taxon>Zasmidium</taxon>
    </lineage>
</organism>